<evidence type="ECO:0000256" key="12">
    <source>
        <dbReference type="ARBA" id="ARBA00042591"/>
    </source>
</evidence>
<dbReference type="EMBL" id="RJVU01042534">
    <property type="protein sequence ID" value="ROL45808.1"/>
    <property type="molecule type" value="Genomic_DNA"/>
</dbReference>
<dbReference type="OrthoDB" id="9048614at2759"/>
<keyword evidence="6" id="KW-0964">Secreted</keyword>
<dbReference type="InterPro" id="IPR000074">
    <property type="entry name" value="ApoA_E"/>
</dbReference>
<evidence type="ECO:0000256" key="10">
    <source>
        <dbReference type="ARBA" id="ARBA00037735"/>
    </source>
</evidence>
<comment type="similarity">
    <text evidence="2">Belongs to the apolipoprotein A1/A4/E family.</text>
</comment>
<dbReference type="GO" id="GO:0120020">
    <property type="term" value="F:cholesterol transfer activity"/>
    <property type="evidence" value="ECO:0007669"/>
    <property type="project" value="TreeGrafter"/>
</dbReference>
<evidence type="ECO:0000256" key="11">
    <source>
        <dbReference type="ARBA" id="ARBA00041197"/>
    </source>
</evidence>
<protein>
    <recommendedName>
        <fullName evidence="11">Apolipoprotein A-IV</fullName>
    </recommendedName>
    <alternativeName>
        <fullName evidence="12">Apolipoprotein A4</fullName>
    </alternativeName>
</protein>
<dbReference type="GO" id="GO:0005543">
    <property type="term" value="F:phospholipid binding"/>
    <property type="evidence" value="ECO:0007669"/>
    <property type="project" value="TreeGrafter"/>
</dbReference>
<keyword evidence="16" id="KW-1185">Reference proteome</keyword>
<comment type="subcellular location">
    <subcellularLocation>
        <location evidence="1">Secreted</location>
    </subcellularLocation>
</comment>
<keyword evidence="4" id="KW-0813">Transport</keyword>
<feature type="coiled-coil region" evidence="13">
    <location>
        <begin position="137"/>
        <end position="197"/>
    </location>
</feature>
<proteinExistence type="inferred from homology"/>
<dbReference type="GO" id="GO:0034362">
    <property type="term" value="C:low-density lipoprotein particle"/>
    <property type="evidence" value="ECO:0007669"/>
    <property type="project" value="TreeGrafter"/>
</dbReference>
<name>A0A3N0YJ40_ANAGA</name>
<evidence type="ECO:0000256" key="14">
    <source>
        <dbReference type="SAM" id="Phobius"/>
    </source>
</evidence>
<keyword evidence="8" id="KW-0677">Repeat</keyword>
<keyword evidence="14" id="KW-1133">Transmembrane helix</keyword>
<dbReference type="GO" id="GO:0033700">
    <property type="term" value="P:phospholipid efflux"/>
    <property type="evidence" value="ECO:0007669"/>
    <property type="project" value="TreeGrafter"/>
</dbReference>
<evidence type="ECO:0000256" key="4">
    <source>
        <dbReference type="ARBA" id="ARBA00022448"/>
    </source>
</evidence>
<evidence type="ECO:0000313" key="16">
    <source>
        <dbReference type="Proteomes" id="UP000281406"/>
    </source>
</evidence>
<keyword evidence="13" id="KW-0175">Coiled coil</keyword>
<evidence type="ECO:0000256" key="5">
    <source>
        <dbReference type="ARBA" id="ARBA00022513"/>
    </source>
</evidence>
<dbReference type="Proteomes" id="UP000281406">
    <property type="component" value="Unassembled WGS sequence"/>
</dbReference>
<dbReference type="Gene3D" id="1.20.120.20">
    <property type="entry name" value="Apolipoprotein"/>
    <property type="match status" value="2"/>
</dbReference>
<keyword evidence="14" id="KW-0812">Transmembrane</keyword>
<dbReference type="GO" id="GO:0034364">
    <property type="term" value="C:high-density lipoprotein particle"/>
    <property type="evidence" value="ECO:0007669"/>
    <property type="project" value="TreeGrafter"/>
</dbReference>
<evidence type="ECO:0000313" key="15">
    <source>
        <dbReference type="EMBL" id="ROL45808.1"/>
    </source>
</evidence>
<comment type="subunit">
    <text evidence="3">Homodimer.</text>
</comment>
<accession>A0A3N0YJ40</accession>
<dbReference type="Pfam" id="PF01442">
    <property type="entry name" value="Apolipoprotein"/>
    <property type="match status" value="1"/>
</dbReference>
<evidence type="ECO:0000256" key="13">
    <source>
        <dbReference type="SAM" id="Coils"/>
    </source>
</evidence>
<dbReference type="SUPFAM" id="SSF58113">
    <property type="entry name" value="Apolipoprotein A-I"/>
    <property type="match status" value="1"/>
</dbReference>
<dbReference type="AlphaFoldDB" id="A0A3N0YJ40"/>
<comment type="caution">
    <text evidence="15">The sequence shown here is derived from an EMBL/GenBank/DDBJ whole genome shotgun (WGS) entry which is preliminary data.</text>
</comment>
<dbReference type="GO" id="GO:0034361">
    <property type="term" value="C:very-low-density lipoprotein particle"/>
    <property type="evidence" value="ECO:0007669"/>
    <property type="project" value="TreeGrafter"/>
</dbReference>
<organism evidence="15 16">
    <name type="scientific">Anabarilius grahami</name>
    <name type="common">Kanglang fish</name>
    <name type="synonym">Barilius grahami</name>
    <dbReference type="NCBI Taxonomy" id="495550"/>
    <lineage>
        <taxon>Eukaryota</taxon>
        <taxon>Metazoa</taxon>
        <taxon>Chordata</taxon>
        <taxon>Craniata</taxon>
        <taxon>Vertebrata</taxon>
        <taxon>Euteleostomi</taxon>
        <taxon>Actinopterygii</taxon>
        <taxon>Neopterygii</taxon>
        <taxon>Teleostei</taxon>
        <taxon>Ostariophysi</taxon>
        <taxon>Cypriniformes</taxon>
        <taxon>Xenocyprididae</taxon>
        <taxon>Xenocypridinae</taxon>
        <taxon>Xenocypridinae incertae sedis</taxon>
        <taxon>Anabarilius</taxon>
    </lineage>
</organism>
<keyword evidence="14" id="KW-0472">Membrane</keyword>
<feature type="transmembrane region" description="Helical" evidence="14">
    <location>
        <begin position="50"/>
        <end position="72"/>
    </location>
</feature>
<dbReference type="PANTHER" id="PTHR18976:SF1">
    <property type="entry name" value="APOLIPOPROTEIN A-IV"/>
    <property type="match status" value="1"/>
</dbReference>
<dbReference type="GO" id="GO:0042157">
    <property type="term" value="P:lipoprotein metabolic process"/>
    <property type="evidence" value="ECO:0007669"/>
    <property type="project" value="InterPro"/>
</dbReference>
<dbReference type="GO" id="GO:1903561">
    <property type="term" value="C:extracellular vesicle"/>
    <property type="evidence" value="ECO:0007669"/>
    <property type="project" value="TreeGrafter"/>
</dbReference>
<evidence type="ECO:0000256" key="8">
    <source>
        <dbReference type="ARBA" id="ARBA00022737"/>
    </source>
</evidence>
<keyword evidence="5" id="KW-0162">Chylomicron</keyword>
<reference evidence="15 16" key="1">
    <citation type="submission" date="2018-10" db="EMBL/GenBank/DDBJ databases">
        <title>Genome assembly for a Yunnan-Guizhou Plateau 3E fish, Anabarilius grahami (Regan), and its evolutionary and genetic applications.</title>
        <authorList>
            <person name="Jiang W."/>
        </authorList>
    </citation>
    <scope>NUCLEOTIDE SEQUENCE [LARGE SCALE GENOMIC DNA]</scope>
    <source>
        <strain evidence="15">AG-KIZ</strain>
        <tissue evidence="15">Muscle</tissue>
    </source>
</reference>
<keyword evidence="7" id="KW-0732">Signal</keyword>
<keyword evidence="15" id="KW-0449">Lipoprotein</keyword>
<dbReference type="GO" id="GO:0060228">
    <property type="term" value="F:phosphatidylcholine-sterol O-acyltransferase activator activity"/>
    <property type="evidence" value="ECO:0007669"/>
    <property type="project" value="TreeGrafter"/>
</dbReference>
<dbReference type="GO" id="GO:0033344">
    <property type="term" value="P:cholesterol efflux"/>
    <property type="evidence" value="ECO:0007669"/>
    <property type="project" value="TreeGrafter"/>
</dbReference>
<evidence type="ECO:0000256" key="1">
    <source>
        <dbReference type="ARBA" id="ARBA00004613"/>
    </source>
</evidence>
<dbReference type="InterPro" id="IPR050163">
    <property type="entry name" value="Apolipoprotein_A1/A4/E"/>
</dbReference>
<gene>
    <name evidence="15" type="ORF">DPX16_11503</name>
</gene>
<dbReference type="GO" id="GO:0008203">
    <property type="term" value="P:cholesterol metabolic process"/>
    <property type="evidence" value="ECO:0007669"/>
    <property type="project" value="TreeGrafter"/>
</dbReference>
<sequence length="303" mass="34434">MSDMACTTDSRALPSGLYCLYQSSAIHLYTVLIHSQLLHTEEDKRKSRQIIMKILVVFVIAAFSGCHASMIWQDQPENNMDLVKNAFWNYVSQATLTAEDTLQMIRKSELGQEINDRISKGADAINGYTLAIQSQVTQLTQNLLAKLSQEADQLKLRLEQEMTSVQSQLKPYVEEIRVDIEEQVERLKKDVASYAETMNSEALKSTLVQGAEELKAKLERSFLEMGPQTEELKQKLDQHFLEFQMSMTPLAQSFQSQLAQGSQELQKNLAPYSEELKKLDPYAQDLKAQLSALWESFDKIGRA</sequence>
<dbReference type="GO" id="GO:0055090">
    <property type="term" value="P:acylglycerol homeostasis"/>
    <property type="evidence" value="ECO:0007669"/>
    <property type="project" value="TreeGrafter"/>
</dbReference>
<dbReference type="GO" id="GO:0042627">
    <property type="term" value="C:chylomicron"/>
    <property type="evidence" value="ECO:0007669"/>
    <property type="project" value="UniProtKB-KW"/>
</dbReference>
<evidence type="ECO:0000256" key="2">
    <source>
        <dbReference type="ARBA" id="ARBA00008788"/>
    </source>
</evidence>
<dbReference type="PANTHER" id="PTHR18976">
    <property type="entry name" value="APOLIPOPROTEIN"/>
    <property type="match status" value="1"/>
</dbReference>
<evidence type="ECO:0000256" key="9">
    <source>
        <dbReference type="ARBA" id="ARBA00023055"/>
    </source>
</evidence>
<evidence type="ECO:0000256" key="7">
    <source>
        <dbReference type="ARBA" id="ARBA00022729"/>
    </source>
</evidence>
<comment type="function">
    <text evidence="10">May have a role in chylomicrons and VLDL secretion and catabolism. Required for efficient activation of lipoprotein lipase by ApoC-II; potent activator of LCAT. Apoa-IV is a major component of HDL and chylomicrons.</text>
</comment>
<evidence type="ECO:0000256" key="6">
    <source>
        <dbReference type="ARBA" id="ARBA00022525"/>
    </source>
</evidence>
<keyword evidence="9" id="KW-0445">Lipid transport</keyword>
<evidence type="ECO:0000256" key="3">
    <source>
        <dbReference type="ARBA" id="ARBA00011738"/>
    </source>
</evidence>